<dbReference type="EMBL" id="JBHRTK010000012">
    <property type="protein sequence ID" value="MFC3206881.1"/>
    <property type="molecule type" value="Genomic_DNA"/>
</dbReference>
<name>A0ABV7KAN7_9HYPH</name>
<keyword evidence="3" id="KW-1185">Reference proteome</keyword>
<organism evidence="2 3">
    <name type="scientific">Aquamicrobium soli</name>
    <dbReference type="NCBI Taxonomy" id="1811518"/>
    <lineage>
        <taxon>Bacteria</taxon>
        <taxon>Pseudomonadati</taxon>
        <taxon>Pseudomonadota</taxon>
        <taxon>Alphaproteobacteria</taxon>
        <taxon>Hyphomicrobiales</taxon>
        <taxon>Phyllobacteriaceae</taxon>
        <taxon>Aquamicrobium</taxon>
    </lineage>
</organism>
<evidence type="ECO:0000256" key="1">
    <source>
        <dbReference type="SAM" id="SignalP"/>
    </source>
</evidence>
<feature type="signal peptide" evidence="1">
    <location>
        <begin position="1"/>
        <end position="19"/>
    </location>
</feature>
<accession>A0ABV7KAN7</accession>
<gene>
    <name evidence="2" type="ORF">ACFOHJ_11710</name>
</gene>
<protein>
    <submittedName>
        <fullName evidence="2">Uncharacterized protein</fullName>
    </submittedName>
</protein>
<keyword evidence="1" id="KW-0732">Signal</keyword>
<dbReference type="Proteomes" id="UP001595583">
    <property type="component" value="Unassembled WGS sequence"/>
</dbReference>
<evidence type="ECO:0000313" key="3">
    <source>
        <dbReference type="Proteomes" id="UP001595583"/>
    </source>
</evidence>
<reference evidence="3" key="1">
    <citation type="journal article" date="2019" name="Int. J. Syst. Evol. Microbiol.">
        <title>The Global Catalogue of Microorganisms (GCM) 10K type strain sequencing project: providing services to taxonomists for standard genome sequencing and annotation.</title>
        <authorList>
            <consortium name="The Broad Institute Genomics Platform"/>
            <consortium name="The Broad Institute Genome Sequencing Center for Infectious Disease"/>
            <person name="Wu L."/>
            <person name="Ma J."/>
        </authorList>
    </citation>
    <scope>NUCLEOTIDE SEQUENCE [LARGE SCALE GENOMIC DNA]</scope>
    <source>
        <strain evidence="3">KCTC 52165</strain>
    </source>
</reference>
<dbReference type="RefSeq" id="WP_378220682.1">
    <property type="nucleotide sequence ID" value="NZ_JBHRTK010000012.1"/>
</dbReference>
<evidence type="ECO:0000313" key="2">
    <source>
        <dbReference type="EMBL" id="MFC3206881.1"/>
    </source>
</evidence>
<proteinExistence type="predicted"/>
<feature type="chain" id="PRO_5047184746" evidence="1">
    <location>
        <begin position="20"/>
        <end position="104"/>
    </location>
</feature>
<comment type="caution">
    <text evidence="2">The sequence shown here is derived from an EMBL/GenBank/DDBJ whole genome shotgun (WGS) entry which is preliminary data.</text>
</comment>
<sequence length="104" mass="11003">MKAVAIIAASLATLTAAHADERLDSRVELMKLAYVCDGAGGITYKTARDSALRAEQMATVGAPDKIVLGVDRGLRDGTIKSQVDKAKCADLIGQMTFEMKAKGF</sequence>